<evidence type="ECO:0000256" key="5">
    <source>
        <dbReference type="ARBA" id="ARBA00023040"/>
    </source>
</evidence>
<evidence type="ECO:0000256" key="7">
    <source>
        <dbReference type="ARBA" id="ARBA00023157"/>
    </source>
</evidence>
<dbReference type="Ensembl" id="ENSLOCT00000018484.1">
    <property type="protein sequence ID" value="ENSLOCP00000018452.1"/>
    <property type="gene ID" value="ENSLOCG00000014987.1"/>
</dbReference>
<dbReference type="Gene3D" id="1.20.1070.10">
    <property type="entry name" value="Rhodopsin 7-helix transmembrane proteins"/>
    <property type="match status" value="1"/>
</dbReference>
<keyword evidence="3 13" id="KW-0812">Transmembrane</keyword>
<evidence type="ECO:0000256" key="1">
    <source>
        <dbReference type="ARBA" id="ARBA00004651"/>
    </source>
</evidence>
<comment type="subcellular location">
    <subcellularLocation>
        <location evidence="1">Cell membrane</location>
        <topology evidence="1">Multi-pass membrane protein</topology>
    </subcellularLocation>
</comment>
<keyword evidence="7" id="KW-1015">Disulfide bond</keyword>
<protein>
    <recommendedName>
        <fullName evidence="12">Putative P2Y purinoceptor 10</fullName>
    </recommendedName>
</protein>
<dbReference type="eggNOG" id="ENOG502QTX2">
    <property type="taxonomic scope" value="Eukaryota"/>
</dbReference>
<dbReference type="GO" id="GO:0007186">
    <property type="term" value="P:G protein-coupled receptor signaling pathway"/>
    <property type="evidence" value="ECO:0000318"/>
    <property type="project" value="GO_Central"/>
</dbReference>
<dbReference type="PANTHER" id="PTHR24232">
    <property type="entry name" value="G-PROTEIN COUPLED RECEPTOR"/>
    <property type="match status" value="1"/>
</dbReference>
<keyword evidence="2" id="KW-1003">Cell membrane</keyword>
<dbReference type="SUPFAM" id="SSF81321">
    <property type="entry name" value="Family A G protein-coupled receptor-like"/>
    <property type="match status" value="1"/>
</dbReference>
<dbReference type="GO" id="GO:0004930">
    <property type="term" value="F:G protein-coupled receptor activity"/>
    <property type="evidence" value="ECO:0000318"/>
    <property type="project" value="GO_Central"/>
</dbReference>
<dbReference type="HOGENOM" id="CLU_009579_8_2_1"/>
<dbReference type="PRINTS" id="PR01157">
    <property type="entry name" value="P2YPURNOCPTR"/>
</dbReference>
<reference evidence="15" key="2">
    <citation type="submission" date="2025-08" db="UniProtKB">
        <authorList>
            <consortium name="Ensembl"/>
        </authorList>
    </citation>
    <scope>IDENTIFICATION</scope>
</reference>
<name>W5NCU3_LEPOC</name>
<feature type="domain" description="G-protein coupled receptors family 1 profile" evidence="14">
    <location>
        <begin position="52"/>
        <end position="308"/>
    </location>
</feature>
<dbReference type="Pfam" id="PF00001">
    <property type="entry name" value="7tm_1"/>
    <property type="match status" value="1"/>
</dbReference>
<evidence type="ECO:0000256" key="9">
    <source>
        <dbReference type="ARBA" id="ARBA00023180"/>
    </source>
</evidence>
<reference evidence="16" key="1">
    <citation type="submission" date="2011-12" db="EMBL/GenBank/DDBJ databases">
        <title>The Draft Genome of Lepisosteus oculatus.</title>
        <authorList>
            <consortium name="The Broad Institute Genome Assembly &amp; Analysis Group"/>
            <consortium name="Computational R&amp;D Group"/>
            <consortium name="and Sequencing Platform"/>
            <person name="Di Palma F."/>
            <person name="Alfoldi J."/>
            <person name="Johnson J."/>
            <person name="Berlin A."/>
            <person name="Gnerre S."/>
            <person name="Jaffe D."/>
            <person name="MacCallum I."/>
            <person name="Young S."/>
            <person name="Walker B.J."/>
            <person name="Lander E.S."/>
            <person name="Lindblad-Toh K."/>
        </authorList>
    </citation>
    <scope>NUCLEOTIDE SEQUENCE [LARGE SCALE GENOMIC DNA]</scope>
</reference>
<dbReference type="InterPro" id="IPR000276">
    <property type="entry name" value="GPCR_Rhodpsn"/>
</dbReference>
<evidence type="ECO:0000256" key="2">
    <source>
        <dbReference type="ARBA" id="ARBA00022475"/>
    </source>
</evidence>
<evidence type="ECO:0000256" key="11">
    <source>
        <dbReference type="ARBA" id="ARBA00056731"/>
    </source>
</evidence>
<keyword evidence="5" id="KW-0297">G-protein coupled receptor</keyword>
<dbReference type="Bgee" id="ENSLOCG00000014987">
    <property type="expression patterns" value="Expressed in bone element and 11 other cell types or tissues"/>
</dbReference>
<feature type="transmembrane region" description="Helical" evidence="13">
    <location>
        <begin position="155"/>
        <end position="175"/>
    </location>
</feature>
<dbReference type="PROSITE" id="PS50262">
    <property type="entry name" value="G_PROTEIN_RECEP_F1_2"/>
    <property type="match status" value="1"/>
</dbReference>
<keyword evidence="9" id="KW-0325">Glycoprotein</keyword>
<feature type="transmembrane region" description="Helical" evidence="13">
    <location>
        <begin position="244"/>
        <end position="269"/>
    </location>
</feature>
<evidence type="ECO:0000256" key="12">
    <source>
        <dbReference type="ARBA" id="ARBA00073510"/>
    </source>
</evidence>
<feature type="transmembrane region" description="Helical" evidence="13">
    <location>
        <begin position="72"/>
        <end position="96"/>
    </location>
</feature>
<keyword evidence="6 13" id="KW-0472">Membrane</keyword>
<evidence type="ECO:0000256" key="13">
    <source>
        <dbReference type="SAM" id="Phobius"/>
    </source>
</evidence>
<dbReference type="InterPro" id="IPR017452">
    <property type="entry name" value="GPCR_Rhodpsn_7TM"/>
</dbReference>
<keyword evidence="10" id="KW-0807">Transducer</keyword>
<dbReference type="OMA" id="KTESCFA"/>
<evidence type="ECO:0000313" key="15">
    <source>
        <dbReference type="Ensembl" id="ENSLOCP00000018452.1"/>
    </source>
</evidence>
<dbReference type="GO" id="GO:0005886">
    <property type="term" value="C:plasma membrane"/>
    <property type="evidence" value="ECO:0000318"/>
    <property type="project" value="GO_Central"/>
</dbReference>
<sequence>EVRMTPPTAAAVCRGSNVTCNSTCPENSSWDESIYILYTVFYLVIFIPGLLGNSLGLFILCRFISKKTKAVIFMINLAVADLAHVLSLPLRIYYYVNHTWPFGKAMCLLCFYLKYLNMYASIAFLMCISLQRCIFLMKPFCAKDWKRRYDVRISLLVWLVVGACCSPFILMRSSAGQNSSGCFKDLPTRKLDLRLSVTMMTFAELCGFVIPLAVIATCTWRIMRSLRRTETGTMLQDANDKRRALRLVLMCTVVFLLCFAPYHVNFLFYLMSGQDIITYCPLRYAVRRFHPISLCLASLNCCLNPFIYYFLTTEFRQQLSRHGSSVIRGRLMSRESASSFRD</sequence>
<keyword evidence="8" id="KW-0675">Receptor</keyword>
<feature type="transmembrane region" description="Helical" evidence="13">
    <location>
        <begin position="116"/>
        <end position="135"/>
    </location>
</feature>
<dbReference type="AlphaFoldDB" id="W5NCU3"/>
<feature type="transmembrane region" description="Helical" evidence="13">
    <location>
        <begin position="289"/>
        <end position="311"/>
    </location>
</feature>
<feature type="transmembrane region" description="Helical" evidence="13">
    <location>
        <begin position="195"/>
        <end position="223"/>
    </location>
</feature>
<reference evidence="15" key="3">
    <citation type="submission" date="2025-09" db="UniProtKB">
        <authorList>
            <consortium name="Ensembl"/>
        </authorList>
    </citation>
    <scope>IDENTIFICATION</scope>
</reference>
<evidence type="ECO:0000256" key="8">
    <source>
        <dbReference type="ARBA" id="ARBA00023170"/>
    </source>
</evidence>
<dbReference type="FunFam" id="1.20.1070.10:FF:000146">
    <property type="entry name" value="putative P2Y purinoceptor 10 isoform X1"/>
    <property type="match status" value="1"/>
</dbReference>
<comment type="function">
    <text evidence="11">Putative receptor for purines coupled to G-proteins.</text>
</comment>
<evidence type="ECO:0000259" key="14">
    <source>
        <dbReference type="PROSITE" id="PS50262"/>
    </source>
</evidence>
<keyword evidence="4 13" id="KW-1133">Transmembrane helix</keyword>
<keyword evidence="16" id="KW-1185">Reference proteome</keyword>
<dbReference type="Proteomes" id="UP000018468">
    <property type="component" value="Linkage group LG7"/>
</dbReference>
<dbReference type="STRING" id="7918.ENSLOCP00000018452"/>
<dbReference type="PRINTS" id="PR00237">
    <property type="entry name" value="GPCRRHODOPSN"/>
</dbReference>
<organism evidence="15 16">
    <name type="scientific">Lepisosteus oculatus</name>
    <name type="common">Spotted gar</name>
    <dbReference type="NCBI Taxonomy" id="7918"/>
    <lineage>
        <taxon>Eukaryota</taxon>
        <taxon>Metazoa</taxon>
        <taxon>Chordata</taxon>
        <taxon>Craniata</taxon>
        <taxon>Vertebrata</taxon>
        <taxon>Euteleostomi</taxon>
        <taxon>Actinopterygii</taxon>
        <taxon>Neopterygii</taxon>
        <taxon>Holostei</taxon>
        <taxon>Semionotiformes</taxon>
        <taxon>Lepisosteidae</taxon>
        <taxon>Lepisosteus</taxon>
    </lineage>
</organism>
<dbReference type="InParanoid" id="W5NCU3"/>
<dbReference type="GeneTree" id="ENSGT01040000240444"/>
<accession>W5NCU3</accession>
<evidence type="ECO:0000256" key="3">
    <source>
        <dbReference type="ARBA" id="ARBA00022692"/>
    </source>
</evidence>
<evidence type="ECO:0000256" key="4">
    <source>
        <dbReference type="ARBA" id="ARBA00022989"/>
    </source>
</evidence>
<dbReference type="EMBL" id="AHAT01016895">
    <property type="status" value="NOT_ANNOTATED_CDS"/>
    <property type="molecule type" value="Genomic_DNA"/>
</dbReference>
<evidence type="ECO:0000313" key="16">
    <source>
        <dbReference type="Proteomes" id="UP000018468"/>
    </source>
</evidence>
<proteinExistence type="predicted"/>
<evidence type="ECO:0000256" key="10">
    <source>
        <dbReference type="ARBA" id="ARBA00023224"/>
    </source>
</evidence>
<dbReference type="PANTHER" id="PTHR24232:SF6">
    <property type="entry name" value="PURINERGIC RECEPTOR P2Y, G-PROTEIN COUPLED 10B"/>
    <property type="match status" value="1"/>
</dbReference>
<feature type="transmembrane region" description="Helical" evidence="13">
    <location>
        <begin position="35"/>
        <end position="60"/>
    </location>
</feature>
<evidence type="ECO:0000256" key="6">
    <source>
        <dbReference type="ARBA" id="ARBA00023136"/>
    </source>
</evidence>